<evidence type="ECO:0000313" key="3">
    <source>
        <dbReference type="Proteomes" id="UP000582090"/>
    </source>
</evidence>
<gene>
    <name evidence="2" type="ORF">GGQ67_004072</name>
</gene>
<keyword evidence="3" id="KW-1185">Reference proteome</keyword>
<protein>
    <recommendedName>
        <fullName evidence="4">DUF2946 domain-containing protein</fullName>
    </recommendedName>
</protein>
<comment type="caution">
    <text evidence="2">The sequence shown here is derived from an EMBL/GenBank/DDBJ whole genome shotgun (WGS) entry which is preliminary data.</text>
</comment>
<accession>A0A7W6GCT8</accession>
<reference evidence="2 3" key="1">
    <citation type="submission" date="2020-08" db="EMBL/GenBank/DDBJ databases">
        <title>Genomic Encyclopedia of Type Strains, Phase IV (KMG-IV): sequencing the most valuable type-strain genomes for metagenomic binning, comparative biology and taxonomic classification.</title>
        <authorList>
            <person name="Goeker M."/>
        </authorList>
    </citation>
    <scope>NUCLEOTIDE SEQUENCE [LARGE SCALE GENOMIC DNA]</scope>
    <source>
        <strain evidence="2 3">DSM 26575</strain>
    </source>
</reference>
<dbReference type="RefSeq" id="WP_183901878.1">
    <property type="nucleotide sequence ID" value="NZ_JACIDW010000017.1"/>
</dbReference>
<dbReference type="EMBL" id="JACIDW010000017">
    <property type="protein sequence ID" value="MBB3966385.1"/>
    <property type="molecule type" value="Genomic_DNA"/>
</dbReference>
<name>A0A7W6GCT8_9HYPH</name>
<keyword evidence="1" id="KW-0732">Signal</keyword>
<sequence length="129" mass="13503">MRLLSIAMMMLAWLAYGTMFAWAGCPMCASMNQPAAADMSTGMSHQAMADMEMGNSIKASALAKSPCEGGGMTHMPLCSACLVVPVDVIVHDDGKQAFSYPSPAIALALPGARPAPLAPPPRPIRQSRP</sequence>
<dbReference type="PROSITE" id="PS51257">
    <property type="entry name" value="PROKAR_LIPOPROTEIN"/>
    <property type="match status" value="1"/>
</dbReference>
<evidence type="ECO:0000256" key="1">
    <source>
        <dbReference type="SAM" id="SignalP"/>
    </source>
</evidence>
<dbReference type="AlphaFoldDB" id="A0A7W6GCT8"/>
<feature type="chain" id="PRO_5030596045" description="DUF2946 domain-containing protein" evidence="1">
    <location>
        <begin position="24"/>
        <end position="129"/>
    </location>
</feature>
<proteinExistence type="predicted"/>
<evidence type="ECO:0008006" key="4">
    <source>
        <dbReference type="Google" id="ProtNLM"/>
    </source>
</evidence>
<evidence type="ECO:0000313" key="2">
    <source>
        <dbReference type="EMBL" id="MBB3966385.1"/>
    </source>
</evidence>
<feature type="signal peptide" evidence="1">
    <location>
        <begin position="1"/>
        <end position="23"/>
    </location>
</feature>
<organism evidence="2 3">
    <name type="scientific">Rhizobium metallidurans</name>
    <dbReference type="NCBI Taxonomy" id="1265931"/>
    <lineage>
        <taxon>Bacteria</taxon>
        <taxon>Pseudomonadati</taxon>
        <taxon>Pseudomonadota</taxon>
        <taxon>Alphaproteobacteria</taxon>
        <taxon>Hyphomicrobiales</taxon>
        <taxon>Rhizobiaceae</taxon>
        <taxon>Rhizobium/Agrobacterium group</taxon>
        <taxon>Rhizobium</taxon>
    </lineage>
</organism>
<dbReference type="Proteomes" id="UP000582090">
    <property type="component" value="Unassembled WGS sequence"/>
</dbReference>